<keyword evidence="5 7" id="KW-1133">Transmembrane helix</keyword>
<dbReference type="PANTHER" id="PTHR43341">
    <property type="entry name" value="AMINO ACID PERMEASE"/>
    <property type="match status" value="1"/>
</dbReference>
<dbReference type="Pfam" id="PF00324">
    <property type="entry name" value="AA_permease"/>
    <property type="match status" value="1"/>
</dbReference>
<comment type="caution">
    <text evidence="9">The sequence shown here is derived from an EMBL/GenBank/DDBJ whole genome shotgun (WGS) entry which is preliminary data.</text>
</comment>
<evidence type="ECO:0000313" key="10">
    <source>
        <dbReference type="Proteomes" id="UP001172681"/>
    </source>
</evidence>
<feature type="transmembrane region" description="Helical" evidence="7">
    <location>
        <begin position="493"/>
        <end position="511"/>
    </location>
</feature>
<gene>
    <name evidence="9" type="ORF">H2204_008797</name>
</gene>
<accession>A0AA38XZ60</accession>
<proteinExistence type="predicted"/>
<evidence type="ECO:0000256" key="5">
    <source>
        <dbReference type="ARBA" id="ARBA00022989"/>
    </source>
</evidence>
<evidence type="ECO:0000256" key="3">
    <source>
        <dbReference type="ARBA" id="ARBA00022692"/>
    </source>
</evidence>
<feature type="transmembrane region" description="Helical" evidence="7">
    <location>
        <begin position="60"/>
        <end position="79"/>
    </location>
</feature>
<comment type="subcellular location">
    <subcellularLocation>
        <location evidence="1">Membrane</location>
        <topology evidence="1">Multi-pass membrane protein</topology>
    </subcellularLocation>
</comment>
<feature type="domain" description="Amino acid permease/ SLC12A" evidence="8">
    <location>
        <begin position="57"/>
        <end position="518"/>
    </location>
</feature>
<dbReference type="GO" id="GO:0016020">
    <property type="term" value="C:membrane"/>
    <property type="evidence" value="ECO:0007669"/>
    <property type="project" value="UniProtKB-SubCell"/>
</dbReference>
<dbReference type="FunFam" id="1.20.1740.10:FF:000006">
    <property type="entry name" value="General amino acid permease"/>
    <property type="match status" value="1"/>
</dbReference>
<organism evidence="9 10">
    <name type="scientific">Knufia peltigerae</name>
    <dbReference type="NCBI Taxonomy" id="1002370"/>
    <lineage>
        <taxon>Eukaryota</taxon>
        <taxon>Fungi</taxon>
        <taxon>Dikarya</taxon>
        <taxon>Ascomycota</taxon>
        <taxon>Pezizomycotina</taxon>
        <taxon>Eurotiomycetes</taxon>
        <taxon>Chaetothyriomycetidae</taxon>
        <taxon>Chaetothyriales</taxon>
        <taxon>Trichomeriaceae</taxon>
        <taxon>Knufia</taxon>
    </lineage>
</organism>
<dbReference type="Proteomes" id="UP001172681">
    <property type="component" value="Unassembled WGS sequence"/>
</dbReference>
<evidence type="ECO:0000256" key="7">
    <source>
        <dbReference type="SAM" id="Phobius"/>
    </source>
</evidence>
<feature type="transmembrane region" description="Helical" evidence="7">
    <location>
        <begin position="200"/>
        <end position="219"/>
    </location>
</feature>
<evidence type="ECO:0000256" key="6">
    <source>
        <dbReference type="ARBA" id="ARBA00023136"/>
    </source>
</evidence>
<name>A0AA38XZ60_9EURO</name>
<dbReference type="PANTHER" id="PTHR43341:SF18">
    <property type="entry name" value="AMINO ACID PERMEASE_ SLC12A DOMAIN-CONTAINING PROTEIN"/>
    <property type="match status" value="1"/>
</dbReference>
<dbReference type="Gene3D" id="1.20.1740.10">
    <property type="entry name" value="Amino acid/polyamine transporter I"/>
    <property type="match status" value="1"/>
</dbReference>
<keyword evidence="10" id="KW-1185">Reference proteome</keyword>
<dbReference type="PIRSF" id="PIRSF006060">
    <property type="entry name" value="AA_transporter"/>
    <property type="match status" value="1"/>
</dbReference>
<feature type="transmembrane region" description="Helical" evidence="7">
    <location>
        <begin position="426"/>
        <end position="443"/>
    </location>
</feature>
<dbReference type="InterPro" id="IPR004841">
    <property type="entry name" value="AA-permease/SLC12A_dom"/>
</dbReference>
<keyword evidence="4" id="KW-0029">Amino-acid transport</keyword>
<dbReference type="EMBL" id="JAPDRN010000066">
    <property type="protein sequence ID" value="KAJ9629993.1"/>
    <property type="molecule type" value="Genomic_DNA"/>
</dbReference>
<keyword evidence="6 7" id="KW-0472">Membrane</keyword>
<reference evidence="9" key="1">
    <citation type="submission" date="2022-10" db="EMBL/GenBank/DDBJ databases">
        <title>Culturing micro-colonial fungi from biological soil crusts in the Mojave desert and describing Neophaeococcomyces mojavensis, and introducing the new genera and species Taxawa tesnikishii.</title>
        <authorList>
            <person name="Kurbessoian T."/>
            <person name="Stajich J.E."/>
        </authorList>
    </citation>
    <scope>NUCLEOTIDE SEQUENCE</scope>
    <source>
        <strain evidence="9">TK_35</strain>
    </source>
</reference>
<evidence type="ECO:0000313" key="9">
    <source>
        <dbReference type="EMBL" id="KAJ9629993.1"/>
    </source>
</evidence>
<sequence length="556" mass="60880">MAQTTNPYELKVEGDMQAASFGDVTTSVGDLADLPGSLDASVLAEVKELRQGLKQRHIQMIALAGTIGTGLFLGSGRAVANAGPLGAFLGYSIIGLAASSVVLAVGEMGTLVPLSGGIVRYSQYFVDPALAFANGWNEVYGYLVSIPSELVAVAVLVEFWTTTVNSAVWITIFGLLMLGTALMFVRVYGEIEFAFSTLKILLVLGVNLMALVITCGGGPNGESIGFRYWKHPGPFVQYLGISGSWGRFLGFWTVMSNALYAYSGIENITLPAAETRNPRQAIPKATRRIFWRILMFYVISIFMVGLVVSSDDPRLLRSTGTAAESPFVIASKAAGIKVVPSIINAVVLTSAWSSGNSNILGGPRILFALAKHGHAPQFFTRLNRFGVPYIAISLYGIFMCLAYMTLSSSASTVFTWLQDLVAISTLVNWMTICITYLRFYYACKAQNIDRHTELPWAAPFQPWCTWASLIMFIVIYLTGGYKTFMRGRWDTETFISSYLNVPVVILLYFGYKYAKGTKIVPLTQSPIRGFILLATENPEPLPKPKRGIQKWNFLWG</sequence>
<feature type="transmembrane region" description="Helical" evidence="7">
    <location>
        <begin position="167"/>
        <end position="188"/>
    </location>
</feature>
<dbReference type="AlphaFoldDB" id="A0AA38XZ60"/>
<keyword evidence="2" id="KW-0813">Transport</keyword>
<dbReference type="InterPro" id="IPR050524">
    <property type="entry name" value="APC_YAT"/>
</dbReference>
<evidence type="ECO:0000256" key="2">
    <source>
        <dbReference type="ARBA" id="ARBA00022448"/>
    </source>
</evidence>
<feature type="transmembrane region" description="Helical" evidence="7">
    <location>
        <begin position="463"/>
        <end position="481"/>
    </location>
</feature>
<evidence type="ECO:0000259" key="8">
    <source>
        <dbReference type="Pfam" id="PF00324"/>
    </source>
</evidence>
<evidence type="ECO:0000256" key="4">
    <source>
        <dbReference type="ARBA" id="ARBA00022970"/>
    </source>
</evidence>
<feature type="transmembrane region" description="Helical" evidence="7">
    <location>
        <begin position="387"/>
        <end position="406"/>
    </location>
</feature>
<protein>
    <recommendedName>
        <fullName evidence="8">Amino acid permease/ SLC12A domain-containing protein</fullName>
    </recommendedName>
</protein>
<dbReference type="GO" id="GO:0015171">
    <property type="term" value="F:amino acid transmembrane transporter activity"/>
    <property type="evidence" value="ECO:0007669"/>
    <property type="project" value="TreeGrafter"/>
</dbReference>
<feature type="transmembrane region" description="Helical" evidence="7">
    <location>
        <begin position="139"/>
        <end position="161"/>
    </location>
</feature>
<keyword evidence="3 7" id="KW-0812">Transmembrane</keyword>
<feature type="transmembrane region" description="Helical" evidence="7">
    <location>
        <begin position="289"/>
        <end position="308"/>
    </location>
</feature>
<evidence type="ECO:0000256" key="1">
    <source>
        <dbReference type="ARBA" id="ARBA00004141"/>
    </source>
</evidence>